<evidence type="ECO:0000313" key="5">
    <source>
        <dbReference type="Proteomes" id="UP000505306"/>
    </source>
</evidence>
<evidence type="ECO:0000259" key="3">
    <source>
        <dbReference type="Pfam" id="PF18962"/>
    </source>
</evidence>
<protein>
    <submittedName>
        <fullName evidence="4">T9SS type A sorting domain-containing protein</fullName>
    </submittedName>
</protein>
<gene>
    <name evidence="4" type="ORF">G5B37_13320</name>
</gene>
<dbReference type="RefSeq" id="WP_164680520.1">
    <property type="nucleotide sequence ID" value="NZ_CP049057.1"/>
</dbReference>
<dbReference type="AlphaFoldDB" id="A0A6G6GPN2"/>
<feature type="chain" id="PRO_5026043429" evidence="2">
    <location>
        <begin position="20"/>
        <end position="398"/>
    </location>
</feature>
<accession>A0A6G6GPN2</accession>
<evidence type="ECO:0000313" key="4">
    <source>
        <dbReference type="EMBL" id="QIE60508.1"/>
    </source>
</evidence>
<dbReference type="Gene3D" id="2.130.10.10">
    <property type="entry name" value="YVTN repeat-like/Quinoprotein amine dehydrogenase"/>
    <property type="match status" value="1"/>
</dbReference>
<keyword evidence="1 2" id="KW-0732">Signal</keyword>
<feature type="domain" description="Secretion system C-terminal sorting" evidence="3">
    <location>
        <begin position="329"/>
        <end position="396"/>
    </location>
</feature>
<dbReference type="NCBIfam" id="TIGR04183">
    <property type="entry name" value="Por_Secre_tail"/>
    <property type="match status" value="1"/>
</dbReference>
<sequence length="398" mass="41591">MKNYVLVLMCALGMISLNAQNTGELGVLLDRLDSYSDSPLSIDMVISSKFNAEEQTILFNHLTTQAENAATTVSFGANRNPSVYSVLNVRGDDVFGTMAGDPPFSIDPIVDPFPITCFADDFDAAGVLYAMEFLNDVNDDPLSRNIVTIDPTDGTVAVIGDALGILNGETPTGMAFDFTSNTMYVSSATRLFTLDTGTGALTEVGSFGVAGSMIWLVIDNDGNAWGANITDDLFYSIDLLSGGAIDVGPLGIDIGFAQEATIDPETNILYMAAYTGGGTGGVHTVDMTTGAATLVGDTGPLDAEFGMFSVAGVPATAGVGENQISQVAIFPNPASEIVNIKTPGSIEVQNAVLYDVLGKDTGARLVNGSMSVSHLPRGVYLLNLKTSAGTITEKIVKQ</sequence>
<reference evidence="4 5" key="1">
    <citation type="submission" date="2020-02" db="EMBL/GenBank/DDBJ databases">
        <title>Complete genome sequence of Flavobacteriaceae bacterium.</title>
        <authorList>
            <person name="Kim S.-J."/>
            <person name="Kim Y.-S."/>
            <person name="Kim K.-H."/>
        </authorList>
    </citation>
    <scope>NUCLEOTIDE SEQUENCE [LARGE SCALE GENOMIC DNA]</scope>
    <source>
        <strain evidence="4 5">RR4-40</strain>
    </source>
</reference>
<dbReference type="Pfam" id="PF18962">
    <property type="entry name" value="Por_Secre_tail"/>
    <property type="match status" value="1"/>
</dbReference>
<evidence type="ECO:0000256" key="2">
    <source>
        <dbReference type="SAM" id="SignalP"/>
    </source>
</evidence>
<dbReference type="Proteomes" id="UP000505306">
    <property type="component" value="Chromosome"/>
</dbReference>
<evidence type="ECO:0000256" key="1">
    <source>
        <dbReference type="ARBA" id="ARBA00022729"/>
    </source>
</evidence>
<organism evidence="4 5">
    <name type="scientific">Rasiella rasia</name>
    <dbReference type="NCBI Taxonomy" id="2744027"/>
    <lineage>
        <taxon>Bacteria</taxon>
        <taxon>Pseudomonadati</taxon>
        <taxon>Bacteroidota</taxon>
        <taxon>Flavobacteriia</taxon>
        <taxon>Flavobacteriales</taxon>
        <taxon>Flavobacteriaceae</taxon>
        <taxon>Rasiella</taxon>
    </lineage>
</organism>
<dbReference type="InterPro" id="IPR026444">
    <property type="entry name" value="Secre_tail"/>
</dbReference>
<dbReference type="EMBL" id="CP049057">
    <property type="protein sequence ID" value="QIE60508.1"/>
    <property type="molecule type" value="Genomic_DNA"/>
</dbReference>
<dbReference type="InterPro" id="IPR015943">
    <property type="entry name" value="WD40/YVTN_repeat-like_dom_sf"/>
</dbReference>
<keyword evidence="5" id="KW-1185">Reference proteome</keyword>
<dbReference type="KEGG" id="mgel:G5B37_13320"/>
<feature type="signal peptide" evidence="2">
    <location>
        <begin position="1"/>
        <end position="19"/>
    </location>
</feature>
<name>A0A6G6GPN2_9FLAO</name>
<proteinExistence type="predicted"/>
<dbReference type="SUPFAM" id="SSF63829">
    <property type="entry name" value="Calcium-dependent phosphotriesterase"/>
    <property type="match status" value="1"/>
</dbReference>